<evidence type="ECO:0000313" key="4">
    <source>
        <dbReference type="RefSeq" id="XP_040488584.1"/>
    </source>
</evidence>
<feature type="transmembrane region" description="Helical" evidence="1">
    <location>
        <begin position="172"/>
        <end position="190"/>
    </location>
</feature>
<feature type="transmembrane region" description="Helical" evidence="1">
    <location>
        <begin position="326"/>
        <end position="348"/>
    </location>
</feature>
<feature type="transmembrane region" description="Helical" evidence="1">
    <location>
        <begin position="247"/>
        <end position="273"/>
    </location>
</feature>
<dbReference type="Proteomes" id="UP000261680">
    <property type="component" value="Unplaced"/>
</dbReference>
<sequence>MCVRRCLAGLTFCTCYLASYLTNKYVLSVLKFTYPTLFQGWQTLIGGLLLHVSWKLGWAEINSSSRSDVSTWLPASVLFVGIIYAGSRALSKLAIPVFLTLHNVAEVILCGHQKCFQKEWSRLPGRRHSFQGSCFRHPFGSANKTSPAKICSALFLLAAAGCLPFNDPQFDPGGYFWAVIHLFCVVYLVFSKNGEKRSRSLCQKHCPSAAYPKKWAYKILQKAQKPNALSDIDQQYLNYTFRAGRNVCCCALSAGKTCSLLCCSVCSVVLLALASHPTGDLFSVLDFPFLYFYRFHGSCCASGLLGFFLMLSTVKLKSLMAPGQCAAWIFFAKVITAGSSVLLFDTILTSATVGCLMNFHKLIIPNLLPPASRSRDSIAHTPFSPSSAQA</sequence>
<feature type="transmembrane region" description="Helical" evidence="1">
    <location>
        <begin position="293"/>
        <end position="314"/>
    </location>
</feature>
<dbReference type="CTD" id="338363"/>
<feature type="transmembrane region" description="Helical" evidence="1">
    <location>
        <begin position="69"/>
        <end position="87"/>
    </location>
</feature>
<keyword evidence="1 3" id="KW-0812">Transmembrane</keyword>
<gene>
    <name evidence="3 4" type="primary">TMEM241</name>
</gene>
<dbReference type="RefSeq" id="XP_040488583.1">
    <property type="nucleotide sequence ID" value="XM_040632649.1"/>
</dbReference>
<name>A0A8M1G8Z1_URSMA</name>
<keyword evidence="1" id="KW-1133">Transmembrane helix</keyword>
<dbReference type="GeneID" id="103663033"/>
<reference evidence="3 4" key="1">
    <citation type="submission" date="2025-04" db="UniProtKB">
        <authorList>
            <consortium name="RefSeq"/>
        </authorList>
    </citation>
    <scope>IDENTIFICATION</scope>
    <source>
        <tissue evidence="3 4">Whole blood</tissue>
    </source>
</reference>
<protein>
    <submittedName>
        <fullName evidence="3 4">Transmembrane protein 241 isoform X1</fullName>
    </submittedName>
</protein>
<organism evidence="2 4">
    <name type="scientific">Ursus maritimus</name>
    <name type="common">Polar bear</name>
    <name type="synonym">Thalarctos maritimus</name>
    <dbReference type="NCBI Taxonomy" id="29073"/>
    <lineage>
        <taxon>Eukaryota</taxon>
        <taxon>Metazoa</taxon>
        <taxon>Chordata</taxon>
        <taxon>Craniata</taxon>
        <taxon>Vertebrata</taxon>
        <taxon>Euteleostomi</taxon>
        <taxon>Mammalia</taxon>
        <taxon>Eutheria</taxon>
        <taxon>Laurasiatheria</taxon>
        <taxon>Carnivora</taxon>
        <taxon>Caniformia</taxon>
        <taxon>Ursidae</taxon>
        <taxon>Ursus</taxon>
    </lineage>
</organism>
<evidence type="ECO:0000313" key="2">
    <source>
        <dbReference type="Proteomes" id="UP000261680"/>
    </source>
</evidence>
<accession>A0A8M1G8Z1</accession>
<feature type="transmembrane region" description="Helical" evidence="1">
    <location>
        <begin position="40"/>
        <end position="57"/>
    </location>
</feature>
<keyword evidence="1" id="KW-0472">Membrane</keyword>
<proteinExistence type="predicted"/>
<keyword evidence="2" id="KW-1185">Reference proteome</keyword>
<dbReference type="RefSeq" id="XP_040488584.1">
    <property type="nucleotide sequence ID" value="XM_040632650.1"/>
</dbReference>
<evidence type="ECO:0000313" key="3">
    <source>
        <dbReference type="RefSeq" id="XP_040488583.1"/>
    </source>
</evidence>
<evidence type="ECO:0000256" key="1">
    <source>
        <dbReference type="SAM" id="Phobius"/>
    </source>
</evidence>
<dbReference type="AlphaFoldDB" id="A0A8M1G8Z1"/>
<dbReference type="OrthoDB" id="417037at2759"/>